<dbReference type="RefSeq" id="WP_377315089.1">
    <property type="nucleotide sequence ID" value="NZ_JBHUIY010000008.1"/>
</dbReference>
<organism evidence="2 3">
    <name type="scientific">Phaeospirillum tilakii</name>
    <dbReference type="NCBI Taxonomy" id="741673"/>
    <lineage>
        <taxon>Bacteria</taxon>
        <taxon>Pseudomonadati</taxon>
        <taxon>Pseudomonadota</taxon>
        <taxon>Alphaproteobacteria</taxon>
        <taxon>Rhodospirillales</taxon>
        <taxon>Rhodospirillaceae</taxon>
        <taxon>Phaeospirillum</taxon>
    </lineage>
</organism>
<evidence type="ECO:0008006" key="4">
    <source>
        <dbReference type="Google" id="ProtNLM"/>
    </source>
</evidence>
<keyword evidence="3" id="KW-1185">Reference proteome</keyword>
<feature type="chain" id="PRO_5045536971" description="HdeA/HdeB family protein" evidence="1">
    <location>
        <begin position="23"/>
        <end position="117"/>
    </location>
</feature>
<evidence type="ECO:0000256" key="1">
    <source>
        <dbReference type="SAM" id="SignalP"/>
    </source>
</evidence>
<evidence type="ECO:0000313" key="3">
    <source>
        <dbReference type="Proteomes" id="UP001597296"/>
    </source>
</evidence>
<name>A0ABW5C838_9PROT</name>
<reference evidence="3" key="1">
    <citation type="journal article" date="2019" name="Int. J. Syst. Evol. Microbiol.">
        <title>The Global Catalogue of Microorganisms (GCM) 10K type strain sequencing project: providing services to taxonomists for standard genome sequencing and annotation.</title>
        <authorList>
            <consortium name="The Broad Institute Genomics Platform"/>
            <consortium name="The Broad Institute Genome Sequencing Center for Infectious Disease"/>
            <person name="Wu L."/>
            <person name="Ma J."/>
        </authorList>
    </citation>
    <scope>NUCLEOTIDE SEQUENCE [LARGE SCALE GENOMIC DNA]</scope>
    <source>
        <strain evidence="3">KCTC 15012</strain>
    </source>
</reference>
<feature type="signal peptide" evidence="1">
    <location>
        <begin position="1"/>
        <end position="22"/>
    </location>
</feature>
<accession>A0ABW5C838</accession>
<comment type="caution">
    <text evidence="2">The sequence shown here is derived from an EMBL/GenBank/DDBJ whole genome shotgun (WGS) entry which is preliminary data.</text>
</comment>
<proteinExistence type="predicted"/>
<keyword evidence="1" id="KW-0732">Signal</keyword>
<dbReference type="EMBL" id="JBHUIY010000008">
    <property type="protein sequence ID" value="MFD2233310.1"/>
    <property type="molecule type" value="Genomic_DNA"/>
</dbReference>
<evidence type="ECO:0000313" key="2">
    <source>
        <dbReference type="EMBL" id="MFD2233310.1"/>
    </source>
</evidence>
<gene>
    <name evidence="2" type="ORF">ACFSNB_05790</name>
</gene>
<dbReference type="Proteomes" id="UP001597296">
    <property type="component" value="Unassembled WGS sequence"/>
</dbReference>
<sequence length="117" mass="12186">MRYASGVGAALMVLLVALPAGAAESGCQAEAAAAVADWRAAWPTWPAVKPGHAMVSDHFGHRHALSDYEAMLRRLRAGRAACDRGDPVTAAADLRLVEHWLGEDTGAAAPARMARGG</sequence>
<protein>
    <recommendedName>
        <fullName evidence="4">HdeA/HdeB family protein</fullName>
    </recommendedName>
</protein>